<dbReference type="PANTHER" id="PTHR22901:SF0">
    <property type="entry name" value="SIALATE O-ACETYLESTERASE"/>
    <property type="match status" value="1"/>
</dbReference>
<dbReference type="InterPro" id="IPR039329">
    <property type="entry name" value="SIAE"/>
</dbReference>
<evidence type="ECO:0000256" key="1">
    <source>
        <dbReference type="ARBA" id="ARBA00022801"/>
    </source>
</evidence>
<name>A0A518I531_9PLAN</name>
<dbReference type="InterPro" id="IPR013783">
    <property type="entry name" value="Ig-like_fold"/>
</dbReference>
<dbReference type="AlphaFoldDB" id="A0A518I531"/>
<dbReference type="Pfam" id="PF03629">
    <property type="entry name" value="SASA"/>
    <property type="match status" value="1"/>
</dbReference>
<dbReference type="GO" id="GO:0005975">
    <property type="term" value="P:carbohydrate metabolic process"/>
    <property type="evidence" value="ECO:0007669"/>
    <property type="project" value="TreeGrafter"/>
</dbReference>
<accession>A0A518I531</accession>
<sequence>MTASGQAEKLPKVRSMTQTPLQHLLIGLLFLIGLGTLPTSVLAELKLSGIFSDHMVLQRDQRLPIWGWADKNQKVTVMFSGQTVSTTADHSGFWQVNLTPLQHNSQGQELSVQCGPESLTVRDIVIGDVWHASGQSNMAMQVRSVAQKIPAAKQHIAKARFPAIRFRRVSENQSAAPLADLPVRGGWVPCSPASAANVSAAAFYFARKLHQELGVPIGIINTSRGGTPIEPFIPRDAFTSHPTLQQELKLGDQEDLRGIWKLPGGVYARDANWLPGRLFHSRLSPITAFPVRGLIWYQGESNCGKGEDPRDYQQKMRALITGWRQALGDESLPVYFVQLPGSGAGPGWPYLREQQRLSSNLPHTGMVVTIDLLDPDIHPPNKIDVGERLARWALAEEYNKPVPFSGPLFQRVTIDNESVIVHFTHADNGLMVAVKEGSQPPRETPDKTLKHFELADATGHWFPAEATINENTIVVTSKQVPAPAAVRYACAVNPQHCRLYNRSGLPASPFCSKAEFFHYAPELPVD</sequence>
<keyword evidence="1" id="KW-0378">Hydrolase</keyword>
<dbReference type="InterPro" id="IPR036514">
    <property type="entry name" value="SGNH_hydro_sf"/>
</dbReference>
<protein>
    <recommendedName>
        <fullName evidence="2">Sialate O-acetylesterase domain-containing protein</fullName>
    </recommendedName>
</protein>
<dbReference type="Gene3D" id="3.40.50.1110">
    <property type="entry name" value="SGNH hydrolase"/>
    <property type="match status" value="1"/>
</dbReference>
<feature type="domain" description="Sialate O-acetylesterase" evidence="2">
    <location>
        <begin position="290"/>
        <end position="391"/>
    </location>
</feature>
<dbReference type="EMBL" id="CP037452">
    <property type="protein sequence ID" value="QDV48196.1"/>
    <property type="molecule type" value="Genomic_DNA"/>
</dbReference>
<dbReference type="Gene3D" id="2.60.40.10">
    <property type="entry name" value="Immunoglobulins"/>
    <property type="match status" value="1"/>
</dbReference>
<evidence type="ECO:0000313" key="4">
    <source>
        <dbReference type="Proteomes" id="UP000318313"/>
    </source>
</evidence>
<dbReference type="GO" id="GO:0001681">
    <property type="term" value="F:sialate O-acetylesterase activity"/>
    <property type="evidence" value="ECO:0007669"/>
    <property type="project" value="InterPro"/>
</dbReference>
<dbReference type="Proteomes" id="UP000318313">
    <property type="component" value="Chromosome"/>
</dbReference>
<gene>
    <name evidence="3" type="ORF">Enr17x_02070</name>
</gene>
<reference evidence="3 4" key="1">
    <citation type="submission" date="2019-03" db="EMBL/GenBank/DDBJ databases">
        <title>Deep-cultivation of Planctomycetes and their phenomic and genomic characterization uncovers novel biology.</title>
        <authorList>
            <person name="Wiegand S."/>
            <person name="Jogler M."/>
            <person name="Boedeker C."/>
            <person name="Pinto D."/>
            <person name="Vollmers J."/>
            <person name="Rivas-Marin E."/>
            <person name="Kohn T."/>
            <person name="Peeters S.H."/>
            <person name="Heuer A."/>
            <person name="Rast P."/>
            <person name="Oberbeckmann S."/>
            <person name="Bunk B."/>
            <person name="Jeske O."/>
            <person name="Meyerdierks A."/>
            <person name="Storesund J.E."/>
            <person name="Kallscheuer N."/>
            <person name="Luecker S."/>
            <person name="Lage O.M."/>
            <person name="Pohl T."/>
            <person name="Merkel B.J."/>
            <person name="Hornburger P."/>
            <person name="Mueller R.-W."/>
            <person name="Bruemmer F."/>
            <person name="Labrenz M."/>
            <person name="Spormann A.M."/>
            <person name="Op den Camp H."/>
            <person name="Overmann J."/>
            <person name="Amann R."/>
            <person name="Jetten M.S.M."/>
            <person name="Mascher T."/>
            <person name="Medema M.H."/>
            <person name="Devos D.P."/>
            <person name="Kaster A.-K."/>
            <person name="Ovreas L."/>
            <person name="Rohde M."/>
            <person name="Galperin M.Y."/>
            <person name="Jogler C."/>
        </authorList>
    </citation>
    <scope>NUCLEOTIDE SEQUENCE [LARGE SCALE GENOMIC DNA]</scope>
    <source>
        <strain evidence="3 4">Enr17</strain>
    </source>
</reference>
<keyword evidence="4" id="KW-1185">Reference proteome</keyword>
<dbReference type="KEGG" id="gfm:Enr17x_02070"/>
<dbReference type="SUPFAM" id="SSF52266">
    <property type="entry name" value="SGNH hydrolase"/>
    <property type="match status" value="1"/>
</dbReference>
<proteinExistence type="predicted"/>
<dbReference type="PANTHER" id="PTHR22901">
    <property type="entry name" value="SIALATE O-ACETYLESTERASE"/>
    <property type="match status" value="1"/>
</dbReference>
<dbReference type="InterPro" id="IPR005181">
    <property type="entry name" value="SASA"/>
</dbReference>
<evidence type="ECO:0000259" key="2">
    <source>
        <dbReference type="Pfam" id="PF03629"/>
    </source>
</evidence>
<organism evidence="3 4">
    <name type="scientific">Gimesia fumaroli</name>
    <dbReference type="NCBI Taxonomy" id="2527976"/>
    <lineage>
        <taxon>Bacteria</taxon>
        <taxon>Pseudomonadati</taxon>
        <taxon>Planctomycetota</taxon>
        <taxon>Planctomycetia</taxon>
        <taxon>Planctomycetales</taxon>
        <taxon>Planctomycetaceae</taxon>
        <taxon>Gimesia</taxon>
    </lineage>
</organism>
<evidence type="ECO:0000313" key="3">
    <source>
        <dbReference type="EMBL" id="QDV48196.1"/>
    </source>
</evidence>